<keyword evidence="1" id="KW-0472">Membrane</keyword>
<keyword evidence="1" id="KW-0812">Transmembrane</keyword>
<name>A0A8H6L0C6_9LECA</name>
<protein>
    <recommendedName>
        <fullName evidence="4">Aflatrem synthesis protein A</fullName>
    </recommendedName>
</protein>
<dbReference type="GeneID" id="59292583"/>
<evidence type="ECO:0000256" key="1">
    <source>
        <dbReference type="SAM" id="Phobius"/>
    </source>
</evidence>
<proteinExistence type="predicted"/>
<reference evidence="2 3" key="1">
    <citation type="journal article" date="2020" name="Genomics">
        <title>Complete, high-quality genomes from long-read metagenomic sequencing of two wolf lichen thalli reveals enigmatic genome architecture.</title>
        <authorList>
            <person name="McKenzie S.K."/>
            <person name="Walston R.F."/>
            <person name="Allen J.L."/>
        </authorList>
    </citation>
    <scope>NUCLEOTIDE SEQUENCE [LARGE SCALE GENOMIC DNA]</scope>
    <source>
        <strain evidence="2">WasteWater2</strain>
    </source>
</reference>
<keyword evidence="1" id="KW-1133">Transmembrane helix</keyword>
<feature type="transmembrane region" description="Helical" evidence="1">
    <location>
        <begin position="163"/>
        <end position="183"/>
    </location>
</feature>
<evidence type="ECO:0000313" key="3">
    <source>
        <dbReference type="Proteomes" id="UP000578531"/>
    </source>
</evidence>
<accession>A0A8H6L0C6</accession>
<feature type="transmembrane region" description="Helical" evidence="1">
    <location>
        <begin position="242"/>
        <end position="263"/>
    </location>
</feature>
<gene>
    <name evidence="2" type="ORF">HO173_010937</name>
</gene>
<feature type="transmembrane region" description="Helical" evidence="1">
    <location>
        <begin position="7"/>
        <end position="27"/>
    </location>
</feature>
<dbReference type="AlphaFoldDB" id="A0A8H6L0C6"/>
<feature type="transmembrane region" description="Helical" evidence="1">
    <location>
        <begin position="307"/>
        <end position="328"/>
    </location>
</feature>
<organism evidence="2 3">
    <name type="scientific">Letharia columbiana</name>
    <dbReference type="NCBI Taxonomy" id="112416"/>
    <lineage>
        <taxon>Eukaryota</taxon>
        <taxon>Fungi</taxon>
        <taxon>Dikarya</taxon>
        <taxon>Ascomycota</taxon>
        <taxon>Pezizomycotina</taxon>
        <taxon>Lecanoromycetes</taxon>
        <taxon>OSLEUM clade</taxon>
        <taxon>Lecanoromycetidae</taxon>
        <taxon>Lecanorales</taxon>
        <taxon>Lecanorineae</taxon>
        <taxon>Parmeliaceae</taxon>
        <taxon>Letharia</taxon>
    </lineage>
</organism>
<keyword evidence="3" id="KW-1185">Reference proteome</keyword>
<dbReference type="Proteomes" id="UP000578531">
    <property type="component" value="Unassembled WGS sequence"/>
</dbReference>
<dbReference type="EMBL" id="JACCJC010000064">
    <property type="protein sequence ID" value="KAF6230821.1"/>
    <property type="molecule type" value="Genomic_DNA"/>
</dbReference>
<evidence type="ECO:0000313" key="2">
    <source>
        <dbReference type="EMBL" id="KAF6230821.1"/>
    </source>
</evidence>
<evidence type="ECO:0008006" key="4">
    <source>
        <dbReference type="Google" id="ProtNLM"/>
    </source>
</evidence>
<dbReference type="OrthoDB" id="1669814at2759"/>
<feature type="transmembrane region" description="Helical" evidence="1">
    <location>
        <begin position="340"/>
        <end position="359"/>
    </location>
</feature>
<feature type="transmembrane region" description="Helical" evidence="1">
    <location>
        <begin position="203"/>
        <end position="222"/>
    </location>
</feature>
<dbReference type="RefSeq" id="XP_037160254.1">
    <property type="nucleotide sequence ID" value="XM_037312822.1"/>
</dbReference>
<feature type="transmembrane region" description="Helical" evidence="1">
    <location>
        <begin position="88"/>
        <end position="106"/>
    </location>
</feature>
<comment type="caution">
    <text evidence="2">The sequence shown here is derived from an EMBL/GenBank/DDBJ whole genome shotgun (WGS) entry which is preliminary data.</text>
</comment>
<sequence length="383" mass="41957">MSHLINATKAALVFLSAAGFYATWYILLNNGTTDYMAHLRDVGPRLLPGTKEPIKTVYTGVPAIDHQLTVLALFFWENVDGSNPAGSLFCFHFATQVACGWGLLMIEGLRHGNRWTIISFIGTWGVFVQNAAYAVIIPYWCIAYLSTSRIVSSRRVSEYLVDVPNLAGIAISMVLGYVLPTILMSLPAPSIIDYDLKQWLMTFWQFFPVWVSVVQGVVPYLLPKPGEASRVSDIHMLMSMRILYAGLITTAGIGQASTMTFLATSKFFPELFTPEFVGVFNPSNVFLPATISPSTKVPSIGAGAFLLLQYDHLIGSTSMALWSTVLFVNTYRNGATYQSVGLMIVGGIIMMALTGPLGYATACIWARDELIIAEAEADGKKMQ</sequence>
<feature type="transmembrane region" description="Helical" evidence="1">
    <location>
        <begin position="118"/>
        <end position="142"/>
    </location>
</feature>